<organism evidence="17 18">
    <name type="scientific">Streptomyces ovatisporus</name>
    <dbReference type="NCBI Taxonomy" id="1128682"/>
    <lineage>
        <taxon>Bacteria</taxon>
        <taxon>Bacillati</taxon>
        <taxon>Actinomycetota</taxon>
        <taxon>Actinomycetes</taxon>
        <taxon>Kitasatosporales</taxon>
        <taxon>Streptomycetaceae</taxon>
        <taxon>Streptomyces</taxon>
    </lineage>
</organism>
<evidence type="ECO:0000256" key="3">
    <source>
        <dbReference type="ARBA" id="ARBA00004613"/>
    </source>
</evidence>
<dbReference type="SUPFAM" id="SSF55486">
    <property type="entry name" value="Metalloproteases ('zincins'), catalytic domain"/>
    <property type="match status" value="1"/>
</dbReference>
<feature type="region of interest" description="Disordered" evidence="15">
    <location>
        <begin position="27"/>
        <end position="95"/>
    </location>
</feature>
<dbReference type="Pfam" id="PF02031">
    <property type="entry name" value="Peptidase_M7"/>
    <property type="match status" value="1"/>
</dbReference>
<evidence type="ECO:0000256" key="9">
    <source>
        <dbReference type="ARBA" id="ARBA00022723"/>
    </source>
</evidence>
<evidence type="ECO:0000256" key="12">
    <source>
        <dbReference type="ARBA" id="ARBA00023049"/>
    </source>
</evidence>
<comment type="subcellular location">
    <subcellularLocation>
        <location evidence="3">Secreted</location>
    </subcellularLocation>
</comment>
<comment type="similarity">
    <text evidence="4">Belongs to the peptidase M7 family.</text>
</comment>
<dbReference type="InterPro" id="IPR000013">
    <property type="entry name" value="Peptidase_M7"/>
</dbReference>
<dbReference type="EMBL" id="JBHSFH010000003">
    <property type="protein sequence ID" value="MFC4493394.1"/>
    <property type="molecule type" value="Genomic_DNA"/>
</dbReference>
<evidence type="ECO:0000313" key="17">
    <source>
        <dbReference type="EMBL" id="MFC4493394.1"/>
    </source>
</evidence>
<dbReference type="GO" id="GO:0008237">
    <property type="term" value="F:metallopeptidase activity"/>
    <property type="evidence" value="ECO:0007669"/>
    <property type="project" value="UniProtKB-KW"/>
</dbReference>
<proteinExistence type="inferred from homology"/>
<evidence type="ECO:0000256" key="11">
    <source>
        <dbReference type="ARBA" id="ARBA00022833"/>
    </source>
</evidence>
<evidence type="ECO:0000256" key="2">
    <source>
        <dbReference type="ARBA" id="ARBA00001947"/>
    </source>
</evidence>
<accession>A0ABV9A0B4</accession>
<keyword evidence="9" id="KW-0479">Metal-binding</keyword>
<dbReference type="InterPro" id="IPR024079">
    <property type="entry name" value="MetalloPept_cat_dom_sf"/>
</dbReference>
<name>A0ABV9A0B4_9ACTN</name>
<evidence type="ECO:0000256" key="7">
    <source>
        <dbReference type="ARBA" id="ARBA00022525"/>
    </source>
</evidence>
<keyword evidence="8" id="KW-0645">Protease</keyword>
<evidence type="ECO:0000256" key="5">
    <source>
        <dbReference type="ARBA" id="ARBA00012325"/>
    </source>
</evidence>
<evidence type="ECO:0000256" key="1">
    <source>
        <dbReference type="ARBA" id="ARBA00000612"/>
    </source>
</evidence>
<keyword evidence="13" id="KW-1015">Disulfide bond</keyword>
<dbReference type="EC" id="3.4.24.77" evidence="5"/>
<keyword evidence="18" id="KW-1185">Reference proteome</keyword>
<evidence type="ECO:0000256" key="13">
    <source>
        <dbReference type="ARBA" id="ARBA00023157"/>
    </source>
</evidence>
<dbReference type="Proteomes" id="UP001595997">
    <property type="component" value="Unassembled WGS sequence"/>
</dbReference>
<comment type="catalytic activity">
    <reaction evidence="1">
        <text>Hydrolyzes proteins with a preference for Tyr or Phe in the P1' position. Has no action on amino-acid p-nitroanilides.</text>
        <dbReference type="EC" id="3.4.24.77"/>
    </reaction>
</comment>
<keyword evidence="11" id="KW-0862">Zinc</keyword>
<evidence type="ECO:0000256" key="14">
    <source>
        <dbReference type="ARBA" id="ARBA00029927"/>
    </source>
</evidence>
<dbReference type="RefSeq" id="WP_386442541.1">
    <property type="nucleotide sequence ID" value="NZ_JBHSFH010000003.1"/>
</dbReference>
<keyword evidence="7" id="KW-0964">Secreted</keyword>
<feature type="signal peptide" evidence="16">
    <location>
        <begin position="1"/>
        <end position="21"/>
    </location>
</feature>
<evidence type="ECO:0000256" key="16">
    <source>
        <dbReference type="SAM" id="SignalP"/>
    </source>
</evidence>
<comment type="cofactor">
    <cofactor evidence="2">
        <name>Zn(2+)</name>
        <dbReference type="ChEBI" id="CHEBI:29105"/>
    </cofactor>
</comment>
<dbReference type="PROSITE" id="PS51257">
    <property type="entry name" value="PROKAR_LIPOPROTEIN"/>
    <property type="match status" value="1"/>
</dbReference>
<feature type="compositionally biased region" description="Basic and acidic residues" evidence="15">
    <location>
        <begin position="64"/>
        <end position="74"/>
    </location>
</feature>
<evidence type="ECO:0000256" key="15">
    <source>
        <dbReference type="SAM" id="MobiDB-lite"/>
    </source>
</evidence>
<evidence type="ECO:0000313" key="18">
    <source>
        <dbReference type="Proteomes" id="UP001595997"/>
    </source>
</evidence>
<evidence type="ECO:0000256" key="10">
    <source>
        <dbReference type="ARBA" id="ARBA00022801"/>
    </source>
</evidence>
<evidence type="ECO:0000256" key="6">
    <source>
        <dbReference type="ARBA" id="ARBA00019129"/>
    </source>
</evidence>
<sequence>MRSGLNRRATACMPLAMLALAACGTEEPQGAPAPEVGSATSIDGELGDSAGTRPGQDSSGVSRDGTDTRGKGDIGESAGTGASVRQGGDGEGSAAVWPVDDVVGAVPRTAPRTGTSGQGSGDASVVTYDARSAGEYADAIRTAAASWNDRMRNVRLRPASGGEKAGIRIVVVRGWPGADPAGLTLGRGTVEIGREALNQGHDPARVVAHEFGHLLGLEDRQPGPCSSLMSGKSPGTRCTNPYPSAAEVRQVEANFGTAG</sequence>
<keyword evidence="16" id="KW-0732">Signal</keyword>
<evidence type="ECO:0000256" key="4">
    <source>
        <dbReference type="ARBA" id="ARBA00006571"/>
    </source>
</evidence>
<protein>
    <recommendedName>
        <fullName evidence="6">Extracellular small neutral protease</fullName>
        <ecNumber evidence="5">3.4.24.77</ecNumber>
    </recommendedName>
    <alternativeName>
        <fullName evidence="14">Snapalysin</fullName>
    </alternativeName>
</protein>
<evidence type="ECO:0000256" key="8">
    <source>
        <dbReference type="ARBA" id="ARBA00022670"/>
    </source>
</evidence>
<dbReference type="Gene3D" id="3.40.390.10">
    <property type="entry name" value="Collagenase (Catalytic Domain)"/>
    <property type="match status" value="1"/>
</dbReference>
<dbReference type="PRINTS" id="PR00787">
    <property type="entry name" value="NEUTRALPTASE"/>
</dbReference>
<reference evidence="18" key="1">
    <citation type="journal article" date="2019" name="Int. J. Syst. Evol. Microbiol.">
        <title>The Global Catalogue of Microorganisms (GCM) 10K type strain sequencing project: providing services to taxonomists for standard genome sequencing and annotation.</title>
        <authorList>
            <consortium name="The Broad Institute Genomics Platform"/>
            <consortium name="The Broad Institute Genome Sequencing Center for Infectious Disease"/>
            <person name="Wu L."/>
            <person name="Ma J."/>
        </authorList>
    </citation>
    <scope>NUCLEOTIDE SEQUENCE [LARGE SCALE GENOMIC DNA]</scope>
    <source>
        <strain evidence="18">CGMCC 4.7357</strain>
    </source>
</reference>
<keyword evidence="10 17" id="KW-0378">Hydrolase</keyword>
<feature type="chain" id="PRO_5047539507" description="Extracellular small neutral protease" evidence="16">
    <location>
        <begin position="22"/>
        <end position="259"/>
    </location>
</feature>
<gene>
    <name evidence="17" type="ORF">ACFPA8_04500</name>
</gene>
<comment type="caution">
    <text evidence="17">The sequence shown here is derived from an EMBL/GenBank/DDBJ whole genome shotgun (WGS) entry which is preliminary data.</text>
</comment>
<keyword evidence="12 17" id="KW-0482">Metalloprotease</keyword>